<accession>A0AAV4TIS4</accession>
<keyword evidence="3" id="KW-1185">Reference proteome</keyword>
<proteinExistence type="predicted"/>
<evidence type="ECO:0000313" key="2">
    <source>
        <dbReference type="EMBL" id="GIY43878.1"/>
    </source>
</evidence>
<feature type="region of interest" description="Disordered" evidence="1">
    <location>
        <begin position="20"/>
        <end position="43"/>
    </location>
</feature>
<name>A0AAV4TIS4_CAEEX</name>
<protein>
    <submittedName>
        <fullName evidence="2">Uncharacterized protein</fullName>
    </submittedName>
</protein>
<organism evidence="2 3">
    <name type="scientific">Caerostris extrusa</name>
    <name type="common">Bark spider</name>
    <name type="synonym">Caerostris bankana</name>
    <dbReference type="NCBI Taxonomy" id="172846"/>
    <lineage>
        <taxon>Eukaryota</taxon>
        <taxon>Metazoa</taxon>
        <taxon>Ecdysozoa</taxon>
        <taxon>Arthropoda</taxon>
        <taxon>Chelicerata</taxon>
        <taxon>Arachnida</taxon>
        <taxon>Araneae</taxon>
        <taxon>Araneomorphae</taxon>
        <taxon>Entelegynae</taxon>
        <taxon>Araneoidea</taxon>
        <taxon>Araneidae</taxon>
        <taxon>Caerostris</taxon>
    </lineage>
</organism>
<comment type="caution">
    <text evidence="2">The sequence shown here is derived from an EMBL/GenBank/DDBJ whole genome shotgun (WGS) entry which is preliminary data.</text>
</comment>
<sequence length="82" mass="9453">MKSNLVSPLHYQDKINAKYTCGGNKSQKDAQENHSGAHYRMNDEKPLCAPLRRRLERTPPAICVNYQEHAEDRRMANILEVT</sequence>
<gene>
    <name evidence="2" type="ORF">CEXT_767411</name>
</gene>
<evidence type="ECO:0000256" key="1">
    <source>
        <dbReference type="SAM" id="MobiDB-lite"/>
    </source>
</evidence>
<reference evidence="2 3" key="1">
    <citation type="submission" date="2021-06" db="EMBL/GenBank/DDBJ databases">
        <title>Caerostris extrusa draft genome.</title>
        <authorList>
            <person name="Kono N."/>
            <person name="Arakawa K."/>
        </authorList>
    </citation>
    <scope>NUCLEOTIDE SEQUENCE [LARGE SCALE GENOMIC DNA]</scope>
</reference>
<dbReference type="AlphaFoldDB" id="A0AAV4TIS4"/>
<dbReference type="EMBL" id="BPLR01011047">
    <property type="protein sequence ID" value="GIY43878.1"/>
    <property type="molecule type" value="Genomic_DNA"/>
</dbReference>
<evidence type="ECO:0000313" key="3">
    <source>
        <dbReference type="Proteomes" id="UP001054945"/>
    </source>
</evidence>
<dbReference type="Proteomes" id="UP001054945">
    <property type="component" value="Unassembled WGS sequence"/>
</dbReference>